<evidence type="ECO:0000313" key="4">
    <source>
        <dbReference type="Proteomes" id="UP000441797"/>
    </source>
</evidence>
<dbReference type="InterPro" id="IPR047647">
    <property type="entry name" value="ISAs1_transpos"/>
</dbReference>
<sequence length="182" mass="20585">MPPTHLIDALKQVPDFRTQPRYPLWVVLLLVILGTMNGAIGYRALEAFIVRHQAELLELLKMPHSRLPSDTTIRRVLTRVDFEQLRQLFNQWAQASCATEPGEAIAVDGKSIKVSLKDYDQSYQDFVSVVSVYSPRQGVVLGLQSMHNRASSEIVTVQTLLEQLHVQQVCFSFDALHAQKNT</sequence>
<feature type="domain" description="H repeat-associated protein N-terminal" evidence="2">
    <location>
        <begin position="8"/>
        <end position="93"/>
    </location>
</feature>
<accession>A0A6N8G2S5</accession>
<reference evidence="3 4" key="1">
    <citation type="journal article" date="2019" name="Front. Microbiol.">
        <title>Genomic Features for Desiccation Tolerance and Sugar Biosynthesis in the Extremophile Gloeocapsopsis sp. UTEX B3054.</title>
        <authorList>
            <person name="Urrejola C."/>
            <person name="Alcorta J."/>
            <person name="Salas L."/>
            <person name="Vasquez M."/>
            <person name="Polz M.F."/>
            <person name="Vicuna R."/>
            <person name="Diez B."/>
        </authorList>
    </citation>
    <scope>NUCLEOTIDE SEQUENCE [LARGE SCALE GENOMIC DNA]</scope>
    <source>
        <strain evidence="3 4">1H9</strain>
    </source>
</reference>
<comment type="caution">
    <text evidence="3">The sequence shown here is derived from an EMBL/GenBank/DDBJ whole genome shotgun (WGS) entry which is preliminary data.</text>
</comment>
<dbReference type="RefSeq" id="WP_105219943.1">
    <property type="nucleotide sequence ID" value="NZ_CAWNSU010000050.1"/>
</dbReference>
<proteinExistence type="predicted"/>
<feature type="transmembrane region" description="Helical" evidence="1">
    <location>
        <begin position="22"/>
        <end position="42"/>
    </location>
</feature>
<keyword evidence="4" id="KW-1185">Reference proteome</keyword>
<dbReference type="Pfam" id="PF13808">
    <property type="entry name" value="DDE_Tnp_1_assoc"/>
    <property type="match status" value="1"/>
</dbReference>
<dbReference type="PANTHER" id="PTHR30298:SF0">
    <property type="entry name" value="PROTEIN YBFL-RELATED"/>
    <property type="match status" value="1"/>
</dbReference>
<dbReference type="OrthoDB" id="574640at2"/>
<dbReference type="AlphaFoldDB" id="A0A6N8G2S5"/>
<name>A0A6N8G2S5_9CHRO</name>
<gene>
    <name evidence="3" type="ORF">BWI75_24695</name>
</gene>
<evidence type="ECO:0000256" key="1">
    <source>
        <dbReference type="SAM" id="Phobius"/>
    </source>
</evidence>
<organism evidence="3 4">
    <name type="scientific">Gloeocapsopsis dulcis AAB1 = 1H9</name>
    <dbReference type="NCBI Taxonomy" id="1433147"/>
    <lineage>
        <taxon>Bacteria</taxon>
        <taxon>Bacillati</taxon>
        <taxon>Cyanobacteriota</taxon>
        <taxon>Cyanophyceae</taxon>
        <taxon>Oscillatoriophycideae</taxon>
        <taxon>Chroococcales</taxon>
        <taxon>Chroococcaceae</taxon>
        <taxon>Gloeocapsopsis</taxon>
        <taxon>Gloeocapsopsis dulcis</taxon>
    </lineage>
</organism>
<keyword evidence="1" id="KW-0812">Transmembrane</keyword>
<evidence type="ECO:0000259" key="2">
    <source>
        <dbReference type="Pfam" id="PF13808"/>
    </source>
</evidence>
<dbReference type="InterPro" id="IPR032806">
    <property type="entry name" value="YbfD_N"/>
</dbReference>
<keyword evidence="1" id="KW-1133">Transmembrane helix</keyword>
<keyword evidence="1" id="KW-0472">Membrane</keyword>
<dbReference type="InterPro" id="IPR051698">
    <property type="entry name" value="Transposase_11-like"/>
</dbReference>
<dbReference type="NCBIfam" id="NF033564">
    <property type="entry name" value="transpos_ISAs1"/>
    <property type="match status" value="1"/>
</dbReference>
<evidence type="ECO:0000313" key="3">
    <source>
        <dbReference type="EMBL" id="MUL39389.1"/>
    </source>
</evidence>
<protein>
    <recommendedName>
        <fullName evidence="2">H repeat-associated protein N-terminal domain-containing protein</fullName>
    </recommendedName>
</protein>
<dbReference type="Proteomes" id="UP000441797">
    <property type="component" value="Unassembled WGS sequence"/>
</dbReference>
<dbReference type="PANTHER" id="PTHR30298">
    <property type="entry name" value="H REPEAT-ASSOCIATED PREDICTED TRANSPOSASE"/>
    <property type="match status" value="1"/>
</dbReference>
<dbReference type="EMBL" id="NAPY01000078">
    <property type="protein sequence ID" value="MUL39389.1"/>
    <property type="molecule type" value="Genomic_DNA"/>
</dbReference>